<sequence length="345" mass="39147">MTLAPESTTPIGSTAPAPAHPKTPAYNGYRSLAEWCRNDPELDAMRWETASLFIGAFGGTLIDQASLPQIAAGLAKTGRFTDRDENMGRLLRTAIADQVAFWGDEEDRQAEYKRLKKLHGEVKGEWGGVRYSALSPENWNFVLISTFFGYRNAIPAITGKRYSPREDEKFWQFFRAASTDVQLPGRGALPSTFAEAEQFFEDTVHADYIKPNKIVDDIIEGIRKPGMPWFFPEQARPLWNLVGPIAGHVVLVCSLGIMHPRVKAITNYKWTARHDLEFFVITRLMRVGNRVLPKRLTWQPLAYNRWTYERHVRAYLRSELTSFKPISGWDQRKADAARRAAGCPA</sequence>
<dbReference type="GO" id="GO:0016491">
    <property type="term" value="F:oxidoreductase activity"/>
    <property type="evidence" value="ECO:0007669"/>
    <property type="project" value="InterPro"/>
</dbReference>
<dbReference type="Proteomes" id="UP000295117">
    <property type="component" value="Unassembled WGS sequence"/>
</dbReference>
<dbReference type="AlphaFoldDB" id="A0A4R8RXY0"/>
<proteinExistence type="predicted"/>
<gene>
    <name evidence="3" type="ORF">DE4585_03171</name>
</gene>
<evidence type="ECO:0000256" key="1">
    <source>
        <dbReference type="SAM" id="MobiDB-lite"/>
    </source>
</evidence>
<dbReference type="EMBL" id="PECH01000008">
    <property type="protein sequence ID" value="TDZ79427.1"/>
    <property type="molecule type" value="Genomic_DNA"/>
</dbReference>
<evidence type="ECO:0000259" key="2">
    <source>
        <dbReference type="Pfam" id="PF09995"/>
    </source>
</evidence>
<accession>A0A4R8RXY0</accession>
<name>A0A4R8RXY0_9MYCO</name>
<feature type="region of interest" description="Disordered" evidence="1">
    <location>
        <begin position="1"/>
        <end position="23"/>
    </location>
</feature>
<protein>
    <recommendedName>
        <fullName evidence="2">ER-bound oxygenase mpaB/mpaB'/Rubber oxygenase catalytic domain-containing protein</fullName>
    </recommendedName>
</protein>
<feature type="compositionally biased region" description="Polar residues" evidence="1">
    <location>
        <begin position="1"/>
        <end position="12"/>
    </location>
</feature>
<evidence type="ECO:0000313" key="4">
    <source>
        <dbReference type="Proteomes" id="UP000295117"/>
    </source>
</evidence>
<comment type="caution">
    <text evidence="3">The sequence shown here is derived from an EMBL/GenBank/DDBJ whole genome shotgun (WGS) entry which is preliminary data.</text>
</comment>
<reference evidence="3 4" key="1">
    <citation type="journal article" date="2019" name="Sci. Rep.">
        <title>Extended insight into the Mycobacterium chelonae-abscessus complex through whole genome sequencing of Mycobacterium salmoniphilum outbreak and Mycobacterium salmoniphilum-like strains.</title>
        <authorList>
            <person name="Behra P.R.K."/>
            <person name="Das S."/>
            <person name="Pettersson B.M.F."/>
            <person name="Shirreff L."/>
            <person name="DuCote T."/>
            <person name="Jacobsson K.G."/>
            <person name="Ennis D.G."/>
            <person name="Kirsebom L.A."/>
        </authorList>
    </citation>
    <scope>NUCLEOTIDE SEQUENCE [LARGE SCALE GENOMIC DNA]</scope>
    <source>
        <strain evidence="3 4">DE 4585</strain>
    </source>
</reference>
<dbReference type="RefSeq" id="WP_134063613.1">
    <property type="nucleotide sequence ID" value="NZ_PECG01000003.1"/>
</dbReference>
<evidence type="ECO:0000313" key="3">
    <source>
        <dbReference type="EMBL" id="TDZ79427.1"/>
    </source>
</evidence>
<dbReference type="Pfam" id="PF09995">
    <property type="entry name" value="MPAB_Lcp_cat"/>
    <property type="match status" value="1"/>
</dbReference>
<feature type="domain" description="ER-bound oxygenase mpaB/mpaB'/Rubber oxygenase catalytic" evidence="2">
    <location>
        <begin position="49"/>
        <end position="286"/>
    </location>
</feature>
<dbReference type="PANTHER" id="PTHR36151">
    <property type="entry name" value="BLR2777 PROTEIN"/>
    <property type="match status" value="1"/>
</dbReference>
<organism evidence="3 4">
    <name type="scientific">Mycobacteroides salmoniphilum</name>
    <dbReference type="NCBI Taxonomy" id="404941"/>
    <lineage>
        <taxon>Bacteria</taxon>
        <taxon>Bacillati</taxon>
        <taxon>Actinomycetota</taxon>
        <taxon>Actinomycetes</taxon>
        <taxon>Mycobacteriales</taxon>
        <taxon>Mycobacteriaceae</taxon>
        <taxon>Mycobacteroides</taxon>
    </lineage>
</organism>
<feature type="compositionally biased region" description="Low complexity" evidence="1">
    <location>
        <begin position="14"/>
        <end position="23"/>
    </location>
</feature>
<dbReference type="InterPro" id="IPR018713">
    <property type="entry name" value="MPAB/Lcp_cat_dom"/>
</dbReference>
<dbReference type="PANTHER" id="PTHR36151:SF3">
    <property type="entry name" value="ER-BOUND OXYGENASE MPAB_MPAB'_RUBBER OXYGENASE CATALYTIC DOMAIN-CONTAINING PROTEIN"/>
    <property type="match status" value="1"/>
</dbReference>